<evidence type="ECO:0000313" key="2">
    <source>
        <dbReference type="Proteomes" id="UP001359559"/>
    </source>
</evidence>
<reference evidence="1 2" key="1">
    <citation type="submission" date="2024-01" db="EMBL/GenBank/DDBJ databases">
        <title>The genomes of 5 underutilized Papilionoideae crops provide insights into root nodulation and disease resistance.</title>
        <authorList>
            <person name="Yuan L."/>
        </authorList>
    </citation>
    <scope>NUCLEOTIDE SEQUENCE [LARGE SCALE GENOMIC DNA]</scope>
    <source>
        <strain evidence="1">LY-2023</strain>
        <tissue evidence="1">Leaf</tissue>
    </source>
</reference>
<comment type="caution">
    <text evidence="1">The sequence shown here is derived from an EMBL/GenBank/DDBJ whole genome shotgun (WGS) entry which is preliminary data.</text>
</comment>
<accession>A0AAN9JR04</accession>
<evidence type="ECO:0000313" key="1">
    <source>
        <dbReference type="EMBL" id="KAK7302242.1"/>
    </source>
</evidence>
<dbReference type="Proteomes" id="UP001359559">
    <property type="component" value="Unassembled WGS sequence"/>
</dbReference>
<name>A0AAN9JR04_CLITE</name>
<dbReference type="EMBL" id="JAYKXN010000003">
    <property type="protein sequence ID" value="KAK7302242.1"/>
    <property type="molecule type" value="Genomic_DNA"/>
</dbReference>
<sequence>MLDDALCGNLGSSLVYPIPNQVWRDCSCTSCRVMSRPCPRQPNDHPPGFPTLQTDSAWQSSRLNVVVLCDSDNEVSDTFLLYALFVLQCYYMAIEGEDLRLWKVPNRRFPSQDASIEMVVVDELFPSIPFGLGTESMVMPQKSIADENWSVDRVTNSREDFQLLSNKVRKIIKQDPK</sequence>
<dbReference type="AlphaFoldDB" id="A0AAN9JR04"/>
<protein>
    <submittedName>
        <fullName evidence="1">Uncharacterized protein</fullName>
    </submittedName>
</protein>
<gene>
    <name evidence="1" type="ORF">RJT34_13127</name>
</gene>
<organism evidence="1 2">
    <name type="scientific">Clitoria ternatea</name>
    <name type="common">Butterfly pea</name>
    <dbReference type="NCBI Taxonomy" id="43366"/>
    <lineage>
        <taxon>Eukaryota</taxon>
        <taxon>Viridiplantae</taxon>
        <taxon>Streptophyta</taxon>
        <taxon>Embryophyta</taxon>
        <taxon>Tracheophyta</taxon>
        <taxon>Spermatophyta</taxon>
        <taxon>Magnoliopsida</taxon>
        <taxon>eudicotyledons</taxon>
        <taxon>Gunneridae</taxon>
        <taxon>Pentapetalae</taxon>
        <taxon>rosids</taxon>
        <taxon>fabids</taxon>
        <taxon>Fabales</taxon>
        <taxon>Fabaceae</taxon>
        <taxon>Papilionoideae</taxon>
        <taxon>50 kb inversion clade</taxon>
        <taxon>NPAAA clade</taxon>
        <taxon>indigoferoid/millettioid clade</taxon>
        <taxon>Phaseoleae</taxon>
        <taxon>Clitoria</taxon>
    </lineage>
</organism>
<keyword evidence="2" id="KW-1185">Reference proteome</keyword>
<proteinExistence type="predicted"/>